<dbReference type="Proteomes" id="UP000018208">
    <property type="component" value="Unassembled WGS sequence"/>
</dbReference>
<reference evidence="5" key="2">
    <citation type="submission" date="2020-12" db="EMBL/GenBank/DDBJ databases">
        <title>New Spironucleus salmonicida genome in near-complete chromosomes.</title>
        <authorList>
            <person name="Xu F."/>
            <person name="Kurt Z."/>
            <person name="Jimenez-Gonzalez A."/>
            <person name="Astvaldsson A."/>
            <person name="Andersson J.O."/>
            <person name="Svard S.G."/>
        </authorList>
    </citation>
    <scope>NUCLEOTIDE SEQUENCE</scope>
    <source>
        <strain evidence="5">ATCC 50377</strain>
    </source>
</reference>
<dbReference type="Pfam" id="PF00134">
    <property type="entry name" value="Cyclin_N"/>
    <property type="match status" value="1"/>
</dbReference>
<evidence type="ECO:0000313" key="6">
    <source>
        <dbReference type="Proteomes" id="UP000018208"/>
    </source>
</evidence>
<reference evidence="4 5" key="1">
    <citation type="journal article" date="2014" name="PLoS Genet.">
        <title>The Genome of Spironucleus salmonicida Highlights a Fish Pathogen Adapted to Fluctuating Environments.</title>
        <authorList>
            <person name="Xu F."/>
            <person name="Jerlstrom-Hultqvist J."/>
            <person name="Einarsson E."/>
            <person name="Astvaldsson A."/>
            <person name="Svard S.G."/>
            <person name="Andersson J.O."/>
        </authorList>
    </citation>
    <scope>NUCLEOTIDE SEQUENCE</scope>
    <source>
        <strain evidence="5">ATCC 50377</strain>
    </source>
</reference>
<evidence type="ECO:0000256" key="1">
    <source>
        <dbReference type="RuleBase" id="RU000383"/>
    </source>
</evidence>
<feature type="domain" description="Cyclin-like" evidence="3">
    <location>
        <begin position="192"/>
        <end position="278"/>
    </location>
</feature>
<dbReference type="CDD" id="cd00043">
    <property type="entry name" value="CYCLIN_SF"/>
    <property type="match status" value="1"/>
</dbReference>
<keyword evidence="6" id="KW-1185">Reference proteome</keyword>
<evidence type="ECO:0000313" key="5">
    <source>
        <dbReference type="EMBL" id="KAH0573825.1"/>
    </source>
</evidence>
<evidence type="ECO:0000313" key="4">
    <source>
        <dbReference type="EMBL" id="EST46439.1"/>
    </source>
</evidence>
<sequence length="432" mass="49120">MNNSILNVHDLLQPVNTQIFAGMTGSLVNQTTIINSQMANPKTPKNAHFSQYQKIAESLITPQRKQNKPCLIGASMTKFAPAQHMDQTSNNATIIASYSEVIMKEMVMQDLHYSKLQEYGNPNYINEVQIQNKFKHPVFLNFQAARTQNRSASSFQRANSSRKIPNQPPQEQLPKIPQQDQIQPRDVQKGIDYITQVTFKECYSLETQFFACTLYHRVLSHLQLRKQEIKLLSALCVFLATKHEENYGEALGTSALCTYFSDLFTVQDMLIGELKLLDAIDWRLGISSLNARSYQRSLFRDLGIGQQTCLLATFLAEITLLNPRFLAFRHYEIALSAIEIAVISLQKSDGIGVKYDDIQSQMMVLLVDSSNEKCSEFIVREWNEIVKNGTNTMIYKKYCEDAVFCIAKKIQPISSYRASFGEFVESVGKKSK</sequence>
<dbReference type="EMBL" id="AUWU02000004">
    <property type="protein sequence ID" value="KAH0573825.1"/>
    <property type="molecule type" value="Genomic_DNA"/>
</dbReference>
<dbReference type="InterPro" id="IPR039361">
    <property type="entry name" value="Cyclin"/>
</dbReference>
<dbReference type="InterPro" id="IPR036915">
    <property type="entry name" value="Cyclin-like_sf"/>
</dbReference>
<feature type="region of interest" description="Disordered" evidence="2">
    <location>
        <begin position="151"/>
        <end position="181"/>
    </location>
</feature>
<protein>
    <submittedName>
        <fullName evidence="4">Cyclin-like protein</fullName>
    </submittedName>
</protein>
<dbReference type="SMART" id="SM00385">
    <property type="entry name" value="CYCLIN"/>
    <property type="match status" value="1"/>
</dbReference>
<dbReference type="InterPro" id="IPR006671">
    <property type="entry name" value="Cyclin_N"/>
</dbReference>
<dbReference type="Gene3D" id="1.10.472.10">
    <property type="entry name" value="Cyclin-like"/>
    <property type="match status" value="2"/>
</dbReference>
<proteinExistence type="inferred from homology"/>
<feature type="compositionally biased region" description="Polar residues" evidence="2">
    <location>
        <begin position="151"/>
        <end position="164"/>
    </location>
</feature>
<accession>V6LZZ9</accession>
<name>V6LZZ9_9EUKA</name>
<evidence type="ECO:0000259" key="3">
    <source>
        <dbReference type="SMART" id="SM00385"/>
    </source>
</evidence>
<comment type="similarity">
    <text evidence="1">Belongs to the cyclin family.</text>
</comment>
<keyword evidence="1" id="KW-0195">Cyclin</keyword>
<evidence type="ECO:0000256" key="2">
    <source>
        <dbReference type="SAM" id="MobiDB-lite"/>
    </source>
</evidence>
<dbReference type="InterPro" id="IPR013763">
    <property type="entry name" value="Cyclin-like_dom"/>
</dbReference>
<dbReference type="VEuPathDB" id="GiardiaDB:SS50377_23760"/>
<dbReference type="AlphaFoldDB" id="V6LZZ9"/>
<organism evidence="4">
    <name type="scientific">Spironucleus salmonicida</name>
    <dbReference type="NCBI Taxonomy" id="348837"/>
    <lineage>
        <taxon>Eukaryota</taxon>
        <taxon>Metamonada</taxon>
        <taxon>Diplomonadida</taxon>
        <taxon>Hexamitidae</taxon>
        <taxon>Hexamitinae</taxon>
        <taxon>Spironucleus</taxon>
    </lineage>
</organism>
<dbReference type="EMBL" id="KI546074">
    <property type="protein sequence ID" value="EST46439.1"/>
    <property type="molecule type" value="Genomic_DNA"/>
</dbReference>
<dbReference type="SUPFAM" id="SSF47954">
    <property type="entry name" value="Cyclin-like"/>
    <property type="match status" value="2"/>
</dbReference>
<dbReference type="OrthoDB" id="306099at2759"/>
<dbReference type="PANTHER" id="PTHR10177">
    <property type="entry name" value="CYCLINS"/>
    <property type="match status" value="1"/>
</dbReference>
<gene>
    <name evidence="4" type="ORF">SS50377_13524</name>
    <name evidence="5" type="ORF">SS50377_23760</name>
</gene>